<feature type="signal peptide" evidence="1">
    <location>
        <begin position="1"/>
        <end position="19"/>
    </location>
</feature>
<evidence type="ECO:0000313" key="3">
    <source>
        <dbReference type="Proteomes" id="UP000184474"/>
    </source>
</evidence>
<dbReference type="RefSeq" id="WP_073124664.1">
    <property type="nucleotide sequence ID" value="NZ_FRAA01000008.1"/>
</dbReference>
<dbReference type="Proteomes" id="UP000184474">
    <property type="component" value="Unassembled WGS sequence"/>
</dbReference>
<dbReference type="STRING" id="156994.SAMN04488028_108100"/>
<keyword evidence="1" id="KW-0732">Signal</keyword>
<reference evidence="3" key="1">
    <citation type="submission" date="2016-11" db="EMBL/GenBank/DDBJ databases">
        <authorList>
            <person name="Varghese N."/>
            <person name="Submissions S."/>
        </authorList>
    </citation>
    <scope>NUCLEOTIDE SEQUENCE [LARGE SCALE GENOMIC DNA]</scope>
    <source>
        <strain evidence="3">DSM 26134</strain>
    </source>
</reference>
<protein>
    <submittedName>
        <fullName evidence="2">Uncharacterized protein</fullName>
    </submittedName>
</protein>
<proteinExistence type="predicted"/>
<sequence length="422" mass="45717">MFRKINYLFAILLTLVIFACNEDDAGSDASITISIDQNPVDYAPVDLDVEAQAGFSGHISSESNLVKVTISVDSDQGRIMIDEATSFDGNARSYDFDVQPDYALGMTTLIATAENESGDIVEESRKINVKGGPVLALDVTEFIIDLSVEATGTLTGNVTSAKDILSQVDYTLISGDVRGDTKTVTLSGADKSSYDISEVFTFEMGMTALEVAVTDDRGNVTTNTLTVSVVASPVFLYYEYIGKELHGTDKRKTAGNGIGIALTDGKVYDMATITADPDGMGIDFMITNADNTTPKVRFYSPSSQNGDKFKLSEINGELNLNTTTFSVLDRGDEAFFDAATKDDIMAMTLTDEGASTRDTDIRGLADGSSNVDIVGGRVIYFETQWGAQCLVRLREVKENPESSTMKGDYYVMDFKVVYQDLN</sequence>
<dbReference type="AlphaFoldDB" id="A0A1M6V327"/>
<keyword evidence="3" id="KW-1185">Reference proteome</keyword>
<dbReference type="EMBL" id="FRAA01000008">
    <property type="protein sequence ID" value="SHK75853.1"/>
    <property type="molecule type" value="Genomic_DNA"/>
</dbReference>
<evidence type="ECO:0000313" key="2">
    <source>
        <dbReference type="EMBL" id="SHK75853.1"/>
    </source>
</evidence>
<feature type="chain" id="PRO_5012906777" evidence="1">
    <location>
        <begin position="20"/>
        <end position="422"/>
    </location>
</feature>
<gene>
    <name evidence="2" type="ORF">SAMN04488028_108100</name>
</gene>
<organism evidence="2 3">
    <name type="scientific">Reichenbachiella agariperforans</name>
    <dbReference type="NCBI Taxonomy" id="156994"/>
    <lineage>
        <taxon>Bacteria</taxon>
        <taxon>Pseudomonadati</taxon>
        <taxon>Bacteroidota</taxon>
        <taxon>Cytophagia</taxon>
        <taxon>Cytophagales</taxon>
        <taxon>Reichenbachiellaceae</taxon>
        <taxon>Reichenbachiella</taxon>
    </lineage>
</organism>
<evidence type="ECO:0000256" key="1">
    <source>
        <dbReference type="SAM" id="SignalP"/>
    </source>
</evidence>
<dbReference type="PROSITE" id="PS51257">
    <property type="entry name" value="PROKAR_LIPOPROTEIN"/>
    <property type="match status" value="1"/>
</dbReference>
<name>A0A1M6V327_REIAG</name>
<accession>A0A1M6V327</accession>